<evidence type="ECO:0000256" key="6">
    <source>
        <dbReference type="ARBA" id="ARBA00022833"/>
    </source>
</evidence>
<protein>
    <submittedName>
        <fullName evidence="10">OVOL2 factor</fullName>
    </submittedName>
</protein>
<dbReference type="FunFam" id="3.30.160.60:FF:000452">
    <property type="entry name" value="Transcription factor Ovo-like 2"/>
    <property type="match status" value="1"/>
</dbReference>
<dbReference type="InterPro" id="IPR013087">
    <property type="entry name" value="Znf_C2H2_type"/>
</dbReference>
<keyword evidence="6" id="KW-0862">Zinc</keyword>
<evidence type="ECO:0000259" key="9">
    <source>
        <dbReference type="PROSITE" id="PS50157"/>
    </source>
</evidence>
<dbReference type="PANTHER" id="PTHR10032">
    <property type="entry name" value="ZINC FINGER PROTEIN WITH KRAB AND SCAN DOMAINS"/>
    <property type="match status" value="1"/>
</dbReference>
<dbReference type="InterPro" id="IPR027756">
    <property type="entry name" value="Ovo-like"/>
</dbReference>
<dbReference type="GO" id="GO:0008270">
    <property type="term" value="F:zinc ion binding"/>
    <property type="evidence" value="ECO:0007669"/>
    <property type="project" value="UniProtKB-KW"/>
</dbReference>
<dbReference type="GO" id="GO:0045892">
    <property type="term" value="P:negative regulation of DNA-templated transcription"/>
    <property type="evidence" value="ECO:0007669"/>
    <property type="project" value="UniProtKB-ARBA"/>
</dbReference>
<dbReference type="GO" id="GO:0045596">
    <property type="term" value="P:negative regulation of cell differentiation"/>
    <property type="evidence" value="ECO:0007669"/>
    <property type="project" value="UniProtKB-ARBA"/>
</dbReference>
<dbReference type="PROSITE" id="PS00028">
    <property type="entry name" value="ZINC_FINGER_C2H2_1"/>
    <property type="match status" value="3"/>
</dbReference>
<keyword evidence="3" id="KW-0479">Metal-binding</keyword>
<dbReference type="GO" id="GO:0000981">
    <property type="term" value="F:DNA-binding transcription factor activity, RNA polymerase II-specific"/>
    <property type="evidence" value="ECO:0007669"/>
    <property type="project" value="TreeGrafter"/>
</dbReference>
<dbReference type="AlphaFoldDB" id="A0A7K7VRY8"/>
<dbReference type="GO" id="GO:0000978">
    <property type="term" value="F:RNA polymerase II cis-regulatory region sequence-specific DNA binding"/>
    <property type="evidence" value="ECO:0007669"/>
    <property type="project" value="TreeGrafter"/>
</dbReference>
<feature type="domain" description="C2H2-type" evidence="9">
    <location>
        <begin position="184"/>
        <end position="212"/>
    </location>
</feature>
<keyword evidence="5 8" id="KW-0863">Zinc-finger</keyword>
<keyword evidence="11" id="KW-1185">Reference proteome</keyword>
<evidence type="ECO:0000256" key="8">
    <source>
        <dbReference type="PROSITE-ProRule" id="PRU00042"/>
    </source>
</evidence>
<feature type="domain" description="C2H2-type" evidence="9">
    <location>
        <begin position="156"/>
        <end position="183"/>
    </location>
</feature>
<dbReference type="EMBL" id="VZSX01000565">
    <property type="protein sequence ID" value="NXA44200.1"/>
    <property type="molecule type" value="Genomic_DNA"/>
</dbReference>
<comment type="similarity">
    <text evidence="2">Belongs to the krueppel C2H2-type zinc-finger protein family.</text>
</comment>
<dbReference type="InterPro" id="IPR036236">
    <property type="entry name" value="Znf_C2H2_sf"/>
</dbReference>
<evidence type="ECO:0000256" key="4">
    <source>
        <dbReference type="ARBA" id="ARBA00022737"/>
    </source>
</evidence>
<sequence>MPRAFLVKKPRVAPAERNWSDVPDEERADVYVPRRGCPWCPLTLSPVSPGRGGAPGRRGPLLPRVPQGLRAAAVPSGCPMGSCRVPRGPRVSQGVLWGPRVSHGVPGVPSRCPRCAQAVGALPDAGALSCPVCHKGFALPRLLSRHLQCHSAVKRHPCPYCGKGFNDTFDLKRHVRTHTGVRPYRCPRCERAFTQRCSLESHLRAVHGQPQPYAFKERRAKLFVCEECGGTAPSARAHLEHLRLRHPRSPLLPRLARRVAMA</sequence>
<dbReference type="Proteomes" id="UP000533954">
    <property type="component" value="Unassembled WGS sequence"/>
</dbReference>
<feature type="non-terminal residue" evidence="10">
    <location>
        <position position="262"/>
    </location>
</feature>
<evidence type="ECO:0000256" key="2">
    <source>
        <dbReference type="ARBA" id="ARBA00006991"/>
    </source>
</evidence>
<dbReference type="PANTHER" id="PTHR10032:SF220">
    <property type="entry name" value="TRANSCRIPTION FACTOR OVO-LIKE PROTEIN 3-RELATED"/>
    <property type="match status" value="1"/>
</dbReference>
<comment type="subcellular location">
    <subcellularLocation>
        <location evidence="1">Nucleus</location>
    </subcellularLocation>
</comment>
<proteinExistence type="inferred from homology"/>
<evidence type="ECO:0000256" key="3">
    <source>
        <dbReference type="ARBA" id="ARBA00022723"/>
    </source>
</evidence>
<dbReference type="GO" id="GO:0010837">
    <property type="term" value="P:regulation of keratinocyte proliferation"/>
    <property type="evidence" value="ECO:0007669"/>
    <property type="project" value="UniProtKB-ARBA"/>
</dbReference>
<dbReference type="OrthoDB" id="6508643at2759"/>
<feature type="non-terminal residue" evidence="10">
    <location>
        <position position="1"/>
    </location>
</feature>
<dbReference type="FunFam" id="3.30.160.60:FF:001250">
    <property type="entry name" value="putative transcription factor ovo-like protein 3"/>
    <property type="match status" value="1"/>
</dbReference>
<dbReference type="GO" id="GO:0009968">
    <property type="term" value="P:negative regulation of signal transduction"/>
    <property type="evidence" value="ECO:0007669"/>
    <property type="project" value="UniProtKB-ARBA"/>
</dbReference>
<dbReference type="GO" id="GO:0045616">
    <property type="term" value="P:regulation of keratinocyte differentiation"/>
    <property type="evidence" value="ECO:0007669"/>
    <property type="project" value="UniProtKB-ARBA"/>
</dbReference>
<name>A0A7K7VRY8_EUDEL</name>
<evidence type="ECO:0000256" key="1">
    <source>
        <dbReference type="ARBA" id="ARBA00004123"/>
    </source>
</evidence>
<dbReference type="SMART" id="SM00355">
    <property type="entry name" value="ZnF_C2H2"/>
    <property type="match status" value="4"/>
</dbReference>
<dbReference type="Gene3D" id="3.30.160.60">
    <property type="entry name" value="Classic Zinc Finger"/>
    <property type="match status" value="2"/>
</dbReference>
<keyword evidence="4" id="KW-0677">Repeat</keyword>
<organism evidence="10 11">
    <name type="scientific">Eudromia elegans</name>
    <name type="common">Elegant crested-tinamou</name>
    <dbReference type="NCBI Taxonomy" id="8805"/>
    <lineage>
        <taxon>Eukaryota</taxon>
        <taxon>Metazoa</taxon>
        <taxon>Chordata</taxon>
        <taxon>Craniata</taxon>
        <taxon>Vertebrata</taxon>
        <taxon>Euteleostomi</taxon>
        <taxon>Archelosauria</taxon>
        <taxon>Archosauria</taxon>
        <taxon>Dinosauria</taxon>
        <taxon>Saurischia</taxon>
        <taxon>Theropoda</taxon>
        <taxon>Coelurosauria</taxon>
        <taxon>Aves</taxon>
        <taxon>Palaeognathae</taxon>
        <taxon>Tinamiformes</taxon>
        <taxon>Tinamidae</taxon>
        <taxon>Eudromia</taxon>
    </lineage>
</organism>
<keyword evidence="7" id="KW-0539">Nucleus</keyword>
<evidence type="ECO:0000256" key="5">
    <source>
        <dbReference type="ARBA" id="ARBA00022771"/>
    </source>
</evidence>
<dbReference type="GO" id="GO:0009913">
    <property type="term" value="P:epidermal cell differentiation"/>
    <property type="evidence" value="ECO:0007669"/>
    <property type="project" value="TreeGrafter"/>
</dbReference>
<reference evidence="10 11" key="1">
    <citation type="submission" date="2019-09" db="EMBL/GenBank/DDBJ databases">
        <title>Bird 10,000 Genomes (B10K) Project - Family phase.</title>
        <authorList>
            <person name="Zhang G."/>
        </authorList>
    </citation>
    <scope>NUCLEOTIDE SEQUENCE [LARGE SCALE GENOMIC DNA]</scope>
    <source>
        <strain evidence="10">B10K-LSUMZ-16893</strain>
    </source>
</reference>
<evidence type="ECO:0000256" key="7">
    <source>
        <dbReference type="ARBA" id="ARBA00023242"/>
    </source>
</evidence>
<accession>A0A7K7VRY8</accession>
<evidence type="ECO:0000313" key="10">
    <source>
        <dbReference type="EMBL" id="NXA44200.1"/>
    </source>
</evidence>
<dbReference type="PROSITE" id="PS50157">
    <property type="entry name" value="ZINC_FINGER_C2H2_2"/>
    <property type="match status" value="3"/>
</dbReference>
<dbReference type="GO" id="GO:0051241">
    <property type="term" value="P:negative regulation of multicellular organismal process"/>
    <property type="evidence" value="ECO:0007669"/>
    <property type="project" value="UniProtKB-ARBA"/>
</dbReference>
<dbReference type="GO" id="GO:0005634">
    <property type="term" value="C:nucleus"/>
    <property type="evidence" value="ECO:0007669"/>
    <property type="project" value="UniProtKB-SubCell"/>
</dbReference>
<dbReference type="SUPFAM" id="SSF57667">
    <property type="entry name" value="beta-beta-alpha zinc fingers"/>
    <property type="match status" value="1"/>
</dbReference>
<dbReference type="Pfam" id="PF00096">
    <property type="entry name" value="zf-C2H2"/>
    <property type="match status" value="2"/>
</dbReference>
<feature type="domain" description="C2H2-type" evidence="9">
    <location>
        <begin position="128"/>
        <end position="155"/>
    </location>
</feature>
<comment type="caution">
    <text evidence="10">The sequence shown here is derived from an EMBL/GenBank/DDBJ whole genome shotgun (WGS) entry which is preliminary data.</text>
</comment>
<evidence type="ECO:0000313" key="11">
    <source>
        <dbReference type="Proteomes" id="UP000533954"/>
    </source>
</evidence>
<gene>
    <name evidence="10" type="primary">Ovol2_1</name>
    <name evidence="10" type="ORF">EUDELE_R14557</name>
</gene>